<evidence type="ECO:0000256" key="4">
    <source>
        <dbReference type="ARBA" id="ARBA00022946"/>
    </source>
</evidence>
<evidence type="ECO:0000256" key="7">
    <source>
        <dbReference type="SAM" id="MobiDB-lite"/>
    </source>
</evidence>
<sequence length="211" mass="23717">MRDHANEHDTDPQQSNMLPHPPRDHGGTARASQCRLTPLPDGEVRHDAPIAFVYRPARNPMQSGPRPKRWMLQLEPTRPLEIEPLMGWTSGNDPARQIRMPFSSREAAIEFAEAQGWRVYVLPDHDRKPVIKSYRDRIVAKPEPLRRDAGKKAIRQEFAPTRSTEEKASSSQDSSTELLDEMLEETFPASDPLPLWSGRIGPPSNSAGATA</sequence>
<proteinExistence type="predicted"/>
<dbReference type="PANTHER" id="PTHR12219">
    <property type="entry name" value="NADH-UBIQUINONE OXIDOREDUCTASE"/>
    <property type="match status" value="1"/>
</dbReference>
<dbReference type="EMBL" id="CYSR01000035">
    <property type="protein sequence ID" value="CUI01789.1"/>
    <property type="molecule type" value="Genomic_DNA"/>
</dbReference>
<dbReference type="Pfam" id="PF04800">
    <property type="entry name" value="NDUS4"/>
    <property type="match status" value="1"/>
</dbReference>
<dbReference type="GO" id="GO:0022900">
    <property type="term" value="P:electron transport chain"/>
    <property type="evidence" value="ECO:0007669"/>
    <property type="project" value="InterPro"/>
</dbReference>
<dbReference type="Gene3D" id="3.30.160.190">
    <property type="entry name" value="atu1810 like domain"/>
    <property type="match status" value="1"/>
</dbReference>
<evidence type="ECO:0000256" key="3">
    <source>
        <dbReference type="ARBA" id="ARBA00022660"/>
    </source>
</evidence>
<evidence type="ECO:0008006" key="10">
    <source>
        <dbReference type="Google" id="ProtNLM"/>
    </source>
</evidence>
<evidence type="ECO:0000256" key="6">
    <source>
        <dbReference type="ARBA" id="ARBA00023136"/>
    </source>
</evidence>
<name>A0A0P1HDT2_9RHOB</name>
<keyword evidence="2" id="KW-0813">Transport</keyword>
<dbReference type="Proteomes" id="UP000051326">
    <property type="component" value="Unassembled WGS sequence"/>
</dbReference>
<feature type="compositionally biased region" description="Basic and acidic residues" evidence="7">
    <location>
        <begin position="1"/>
        <end position="11"/>
    </location>
</feature>
<feature type="region of interest" description="Disordered" evidence="7">
    <location>
        <begin position="145"/>
        <end position="211"/>
    </location>
</feature>
<feature type="compositionally biased region" description="Basic and acidic residues" evidence="7">
    <location>
        <begin position="145"/>
        <end position="155"/>
    </location>
</feature>
<evidence type="ECO:0000313" key="8">
    <source>
        <dbReference type="EMBL" id="CUI01789.1"/>
    </source>
</evidence>
<gene>
    <name evidence="8" type="ORF">PHA8399_03936</name>
</gene>
<evidence type="ECO:0000256" key="5">
    <source>
        <dbReference type="ARBA" id="ARBA00022982"/>
    </source>
</evidence>
<evidence type="ECO:0000256" key="1">
    <source>
        <dbReference type="ARBA" id="ARBA00004370"/>
    </source>
</evidence>
<reference evidence="8 9" key="1">
    <citation type="submission" date="2015-09" db="EMBL/GenBank/DDBJ databases">
        <authorList>
            <consortium name="Swine Surveillance"/>
        </authorList>
    </citation>
    <scope>NUCLEOTIDE SEQUENCE [LARGE SCALE GENOMIC DNA]</scope>
    <source>
        <strain evidence="8 9">CECT 8399</strain>
    </source>
</reference>
<dbReference type="InterPro" id="IPR038532">
    <property type="entry name" value="NDUFS4-like_sf"/>
</dbReference>
<keyword evidence="5" id="KW-0249">Electron transport</keyword>
<evidence type="ECO:0000313" key="9">
    <source>
        <dbReference type="Proteomes" id="UP000051326"/>
    </source>
</evidence>
<evidence type="ECO:0000256" key="2">
    <source>
        <dbReference type="ARBA" id="ARBA00022448"/>
    </source>
</evidence>
<comment type="subcellular location">
    <subcellularLocation>
        <location evidence="1">Membrane</location>
    </subcellularLocation>
</comment>
<keyword evidence="3" id="KW-0679">Respiratory chain</keyword>
<accession>A0A0P1HDT2</accession>
<keyword evidence="4" id="KW-0809">Transit peptide</keyword>
<dbReference type="GO" id="GO:0016020">
    <property type="term" value="C:membrane"/>
    <property type="evidence" value="ECO:0007669"/>
    <property type="project" value="UniProtKB-SubCell"/>
</dbReference>
<organism evidence="8 9">
    <name type="scientific">Leisingera aquaemixtae</name>
    <dbReference type="NCBI Taxonomy" id="1396826"/>
    <lineage>
        <taxon>Bacteria</taxon>
        <taxon>Pseudomonadati</taxon>
        <taxon>Pseudomonadota</taxon>
        <taxon>Alphaproteobacteria</taxon>
        <taxon>Rhodobacterales</taxon>
        <taxon>Roseobacteraceae</taxon>
        <taxon>Leisingera</taxon>
    </lineage>
</organism>
<feature type="region of interest" description="Disordered" evidence="7">
    <location>
        <begin position="1"/>
        <end position="43"/>
    </location>
</feature>
<dbReference type="RefSeq" id="WP_082649595.1">
    <property type="nucleotide sequence ID" value="NZ_CYSR01000035.1"/>
</dbReference>
<protein>
    <recommendedName>
        <fullName evidence="10">ETC complex I subunit conserved region</fullName>
    </recommendedName>
</protein>
<keyword evidence="6" id="KW-0472">Membrane</keyword>
<dbReference type="AlphaFoldDB" id="A0A0P1HDT2"/>
<dbReference type="STRING" id="1396826.PHA8399_03936"/>
<dbReference type="InterPro" id="IPR006885">
    <property type="entry name" value="NADH_UbQ_FeS_4_mit-like"/>
</dbReference>
<dbReference type="PANTHER" id="PTHR12219:SF8">
    <property type="entry name" value="NADH DEHYDROGENASE [UBIQUINONE] IRON-SULFUR PROTEIN 4, MITOCHONDRIAL"/>
    <property type="match status" value="1"/>
</dbReference>